<accession>A0A2A6CZN8</accession>
<dbReference type="Gene3D" id="1.20.58.1380">
    <property type="match status" value="1"/>
</dbReference>
<sequence length="1036" mass="116585">EMEGLDLTLNKYSTHYPALVKEVLLSESSEGLSGRCASIANGWCWLISGSQIFVWKLVEGNRSAATSAYQMSLQRSGLPFTQDNVVIYSRGANVPPGLIVVSGEGTLRRWAPLGDTHLDTVIDIASEVVLSVQIDGTYYAGSLFVLLTTTSGSMFRIDLQEKNRELTVTSTGSIVSRGLKSRISTMLWGTPSTQANSTNSRILRIIVMNRPQEEVNEDDEEANTILLAVSTTMISLYSPFDKALLWTVPFQQLTLSLLPSKLRGANIRVGESNQLWCLDVIPLRQGALFLFGVGTMTGGVELGLAYLDLRNNISTSPAAFNSIFMLNNRPTVSIFRSFDESSFVGRVHLLMAGTTMRSKTMVHTDGVSVLHHKCIQTVFLPDSFHEKSVLRFSKINELHSNDTILGYASCSDYSFLIRAKAGIETIRVLPIGFDQESEESLKEIEDVLEEREGEPQFIAMFKKSLWYFVSKRMALAAETLNELLKIDNEHMDLPTTIHMYLQGMIDSTCSSSGISSDLRNKKLIYQRLILYLKNMNLFEQILVSDKTVIPPFMDSIEVWKMSACLQEVSERLDVALTLSTFTHPMEVRLLEEAAEYGSKNYGASEGGLHNAFLSKVSAMHILFPSLISSLRSHLTNHSCEYRIDALSATSRIMMAMSTAIQRNRASHTSISVPTTADQWTHGKIAQTYLDLAAAILSEMEKEGGGLSETSRMRLKEWLTLAIVFGLNEQRDRAENNSLLRRIYDMGEPQLALEMAERFKDFRLLMVITKSMEDDERRGLLDGYKRRFVDDNFELYMCNYYLKNNMMDNLLEQRGEKVEAFMEEHDSAAHSLITVAARETNTLWEQKMYASLAFLSAVCADESAEKNRLDKVKKCADETLILIGHQERIPLETISVMYPDQRVRTSPLTLDQLIGVNVFEFEDPNDRADGLFRALLMLGDLLSREKSRDVRNELKERISEIWKRTFDTAFYQIQSAEEANRTLFVAILTKLQDTDELGSETKISILPSSSLLKSSASDVCTNVVEQRVETTRMILVE</sequence>
<dbReference type="SUPFAM" id="SSF117289">
    <property type="entry name" value="Nucleoporin domain"/>
    <property type="match status" value="1"/>
</dbReference>
<dbReference type="AlphaFoldDB" id="A0A2A6CZN8"/>
<dbReference type="GO" id="GO:0031080">
    <property type="term" value="C:nuclear pore outer ring"/>
    <property type="evidence" value="ECO:0000318"/>
    <property type="project" value="GO_Central"/>
</dbReference>
<dbReference type="PANTHER" id="PTHR13405:SF11">
    <property type="entry name" value="NUCLEAR PORE COMPLEX PROTEIN NUP133"/>
    <property type="match status" value="1"/>
</dbReference>
<evidence type="ECO:0000256" key="3">
    <source>
        <dbReference type="ARBA" id="ARBA00022448"/>
    </source>
</evidence>
<dbReference type="Proteomes" id="UP000005239">
    <property type="component" value="Unassembled WGS sequence"/>
</dbReference>
<comment type="subcellular location">
    <subcellularLocation>
        <location evidence="1">Nucleus</location>
    </subcellularLocation>
</comment>
<evidence type="ECO:0000313" key="5">
    <source>
        <dbReference type="EnsemblMetazoa" id="PPA21762.1"/>
    </source>
</evidence>
<dbReference type="EnsemblMetazoa" id="PPA21762.1">
    <property type="protein sequence ID" value="PPA21762.1"/>
    <property type="gene ID" value="WBGene00111316"/>
</dbReference>
<name>A0A2A6CZN8_PRIPA</name>
<dbReference type="GO" id="GO:0016973">
    <property type="term" value="P:poly(A)+ mRNA export from nucleus"/>
    <property type="evidence" value="ECO:0000318"/>
    <property type="project" value="GO_Central"/>
</dbReference>
<keyword evidence="6" id="KW-1185">Reference proteome</keyword>
<reference evidence="6" key="1">
    <citation type="journal article" date="2008" name="Nat. Genet.">
        <title>The Pristionchus pacificus genome provides a unique perspective on nematode lifestyle and parasitism.</title>
        <authorList>
            <person name="Dieterich C."/>
            <person name="Clifton S.W."/>
            <person name="Schuster L.N."/>
            <person name="Chinwalla A."/>
            <person name="Delehaunty K."/>
            <person name="Dinkelacker I."/>
            <person name="Fulton L."/>
            <person name="Fulton R."/>
            <person name="Godfrey J."/>
            <person name="Minx P."/>
            <person name="Mitreva M."/>
            <person name="Roeseler W."/>
            <person name="Tian H."/>
            <person name="Witte H."/>
            <person name="Yang S.P."/>
            <person name="Wilson R.K."/>
            <person name="Sommer R.J."/>
        </authorList>
    </citation>
    <scope>NUCLEOTIDE SEQUENCE [LARGE SCALE GENOMIC DNA]</scope>
    <source>
        <strain evidence="6">PS312</strain>
    </source>
</reference>
<gene>
    <name evidence="5" type="primary">WBGene00111316</name>
</gene>
<evidence type="ECO:0000256" key="4">
    <source>
        <dbReference type="ARBA" id="ARBA00023242"/>
    </source>
</evidence>
<reference evidence="5" key="2">
    <citation type="submission" date="2022-06" db="UniProtKB">
        <authorList>
            <consortium name="EnsemblMetazoa"/>
        </authorList>
    </citation>
    <scope>IDENTIFICATION</scope>
    <source>
        <strain evidence="5">PS312</strain>
    </source>
</reference>
<dbReference type="OrthoDB" id="103454at2759"/>
<proteinExistence type="inferred from homology"/>
<keyword evidence="3" id="KW-0813">Transport</keyword>
<dbReference type="Gene3D" id="2.130.10.10">
    <property type="entry name" value="YVTN repeat-like/Quinoprotein amine dehydrogenase"/>
    <property type="match status" value="1"/>
</dbReference>
<organism evidence="5 6">
    <name type="scientific">Pristionchus pacificus</name>
    <name type="common">Parasitic nematode worm</name>
    <dbReference type="NCBI Taxonomy" id="54126"/>
    <lineage>
        <taxon>Eukaryota</taxon>
        <taxon>Metazoa</taxon>
        <taxon>Ecdysozoa</taxon>
        <taxon>Nematoda</taxon>
        <taxon>Chromadorea</taxon>
        <taxon>Rhabditida</taxon>
        <taxon>Rhabditina</taxon>
        <taxon>Diplogasteromorpha</taxon>
        <taxon>Diplogasteroidea</taxon>
        <taxon>Neodiplogasteridae</taxon>
        <taxon>Pristionchus</taxon>
    </lineage>
</organism>
<dbReference type="InterPro" id="IPR037624">
    <property type="entry name" value="Nup133-like"/>
</dbReference>
<accession>A0A8R1YI95</accession>
<dbReference type="PANTHER" id="PTHR13405">
    <property type="entry name" value="NUCLEAR PORE COMPLEX PROTEIN NUP133"/>
    <property type="match status" value="1"/>
</dbReference>
<dbReference type="GO" id="GO:0017056">
    <property type="term" value="F:structural constituent of nuclear pore"/>
    <property type="evidence" value="ECO:0000318"/>
    <property type="project" value="GO_Central"/>
</dbReference>
<dbReference type="GO" id="GO:0006606">
    <property type="term" value="P:protein import into nucleus"/>
    <property type="evidence" value="ECO:0000318"/>
    <property type="project" value="GO_Central"/>
</dbReference>
<keyword evidence="4" id="KW-0539">Nucleus</keyword>
<dbReference type="GO" id="GO:0000972">
    <property type="term" value="P:transcription-dependent tethering of RNA polymerase II gene DNA at nuclear periphery"/>
    <property type="evidence" value="ECO:0000318"/>
    <property type="project" value="GO_Central"/>
</dbReference>
<evidence type="ECO:0000256" key="2">
    <source>
        <dbReference type="ARBA" id="ARBA00005569"/>
    </source>
</evidence>
<comment type="similarity">
    <text evidence="2">Belongs to the nucleoporin Nup133 family.</text>
</comment>
<evidence type="ECO:0000256" key="1">
    <source>
        <dbReference type="ARBA" id="ARBA00004123"/>
    </source>
</evidence>
<dbReference type="InterPro" id="IPR015943">
    <property type="entry name" value="WD40/YVTN_repeat-like_dom_sf"/>
</dbReference>
<evidence type="ECO:0000313" key="6">
    <source>
        <dbReference type="Proteomes" id="UP000005239"/>
    </source>
</evidence>
<protein>
    <submittedName>
        <fullName evidence="5">Npp-15</fullName>
    </submittedName>
</protein>